<proteinExistence type="predicted"/>
<accession>A0A6M3X7Y0</accession>
<reference evidence="1" key="1">
    <citation type="submission" date="2020-03" db="EMBL/GenBank/DDBJ databases">
        <title>The deep terrestrial virosphere.</title>
        <authorList>
            <person name="Holmfeldt K."/>
            <person name="Nilsson E."/>
            <person name="Simone D."/>
            <person name="Lopez-Fernandez M."/>
            <person name="Wu X."/>
            <person name="de Brujin I."/>
            <person name="Lundin D."/>
            <person name="Andersson A."/>
            <person name="Bertilsson S."/>
            <person name="Dopson M."/>
        </authorList>
    </citation>
    <scope>NUCLEOTIDE SEQUENCE</scope>
    <source>
        <strain evidence="1">MM171B03589</strain>
    </source>
</reference>
<protein>
    <submittedName>
        <fullName evidence="1">Uncharacterized protein</fullName>
    </submittedName>
</protein>
<dbReference type="AlphaFoldDB" id="A0A6M3X7Y0"/>
<evidence type="ECO:0000313" key="1">
    <source>
        <dbReference type="EMBL" id="QJH93243.1"/>
    </source>
</evidence>
<gene>
    <name evidence="1" type="ORF">MM171B03589_0006</name>
</gene>
<organism evidence="1">
    <name type="scientific">viral metagenome</name>
    <dbReference type="NCBI Taxonomy" id="1070528"/>
    <lineage>
        <taxon>unclassified sequences</taxon>
        <taxon>metagenomes</taxon>
        <taxon>organismal metagenomes</taxon>
    </lineage>
</organism>
<name>A0A6M3X7Y0_9ZZZZ</name>
<sequence length="45" mass="5457">MTNEERLCNKRKIYVNEYGKCKDFHLSTNSPTTPYRNGCWNCMFY</sequence>
<dbReference type="EMBL" id="MT143959">
    <property type="protein sequence ID" value="QJH93243.1"/>
    <property type="molecule type" value="Genomic_DNA"/>
</dbReference>